<evidence type="ECO:0000256" key="3">
    <source>
        <dbReference type="ARBA" id="ARBA00022448"/>
    </source>
</evidence>
<feature type="signal peptide" evidence="8">
    <location>
        <begin position="1"/>
        <end position="25"/>
    </location>
</feature>
<dbReference type="SUPFAM" id="SSF50969">
    <property type="entry name" value="YVTN repeat-like/Quinoprotein amine dehydrogenase"/>
    <property type="match status" value="1"/>
</dbReference>
<dbReference type="Gene3D" id="2.130.10.10">
    <property type="entry name" value="YVTN repeat-like/Quinoprotein amine dehydrogenase"/>
    <property type="match status" value="1"/>
</dbReference>
<dbReference type="InterPro" id="IPR015943">
    <property type="entry name" value="WD40/YVTN_repeat-like_dom_sf"/>
</dbReference>
<name>A0ABV2AZ59_9GAMM</name>
<dbReference type="PANTHER" id="PTHR47197">
    <property type="entry name" value="PROTEIN NIRF"/>
    <property type="match status" value="1"/>
</dbReference>
<keyword evidence="3" id="KW-0813">Transport</keyword>
<organism evidence="9 10">
    <name type="scientific">Salinisphaera dokdonensis CL-ES53</name>
    <dbReference type="NCBI Taxonomy" id="1304272"/>
    <lineage>
        <taxon>Bacteria</taxon>
        <taxon>Pseudomonadati</taxon>
        <taxon>Pseudomonadota</taxon>
        <taxon>Gammaproteobacteria</taxon>
        <taxon>Salinisphaerales</taxon>
        <taxon>Salinisphaeraceae</taxon>
        <taxon>Salinisphaera</taxon>
    </lineage>
</organism>
<keyword evidence="5" id="KW-0574">Periplasm</keyword>
<evidence type="ECO:0000256" key="1">
    <source>
        <dbReference type="ARBA" id="ARBA00004418"/>
    </source>
</evidence>
<dbReference type="PANTHER" id="PTHR47197:SF3">
    <property type="entry name" value="DIHYDRO-HEME D1 DEHYDROGENASE"/>
    <property type="match status" value="1"/>
</dbReference>
<keyword evidence="7" id="KW-0560">Oxidoreductase</keyword>
<dbReference type="Pfam" id="PF06433">
    <property type="entry name" value="Me-amine-dh_H"/>
    <property type="match status" value="1"/>
</dbReference>
<evidence type="ECO:0000313" key="9">
    <source>
        <dbReference type="EMBL" id="MES1928927.1"/>
    </source>
</evidence>
<proteinExistence type="inferred from homology"/>
<keyword evidence="6" id="KW-0249">Electron transport</keyword>
<comment type="subcellular location">
    <subcellularLocation>
        <location evidence="1">Periplasm</location>
    </subcellularLocation>
</comment>
<sequence>MNKRLFRASGVAAVAALVWTASASAQLPPDEIGTVTLDEPGPHRAYIIDTQFDNATTGKVVVVDPEEKKMLGMIPTGYLAPSVLSHDDTRLYSADTFWSRGVRGVRTDVLTAWDTQTLEPSWEVEIPTKRANILMERNMLTMSNDDRFVYIYNFTPATSVTVVDTEAQDVASEIDIAGCSLNYPIGDRAFASICGDGSFQQVKIDDDGQEVSRTRTKFFDPNETPMNERAVRDGDMYYFTTLDGDIQPIDVSGEAPKVGERWSLFTDAQREEGWGVGGWQLMAISPALNQMYVLVHPEHADRNWEDPSNTIWAFDLDTHEKVGELKTENYVWSLNATHDDEPLLLGVNIDGGLDVFDLTKMEYMHTVDGISAIPALVLSSH</sequence>
<evidence type="ECO:0000256" key="2">
    <source>
        <dbReference type="ARBA" id="ARBA00010548"/>
    </source>
</evidence>
<dbReference type="InterPro" id="IPR051200">
    <property type="entry name" value="Host-pathogen_enzymatic-act"/>
</dbReference>
<feature type="chain" id="PRO_5047025859" evidence="8">
    <location>
        <begin position="26"/>
        <end position="381"/>
    </location>
</feature>
<evidence type="ECO:0000313" key="10">
    <source>
        <dbReference type="Proteomes" id="UP001460888"/>
    </source>
</evidence>
<evidence type="ECO:0000256" key="8">
    <source>
        <dbReference type="SAM" id="SignalP"/>
    </source>
</evidence>
<reference evidence="9 10" key="1">
    <citation type="submission" date="2013-03" db="EMBL/GenBank/DDBJ databases">
        <title>Salinisphaera dokdonensis CL-ES53 Genome Sequencing.</title>
        <authorList>
            <person name="Li C."/>
            <person name="Lai Q."/>
            <person name="Shao Z."/>
        </authorList>
    </citation>
    <scope>NUCLEOTIDE SEQUENCE [LARGE SCALE GENOMIC DNA]</scope>
    <source>
        <strain evidence="9 10">CL-ES53</strain>
    </source>
</reference>
<comment type="caution">
    <text evidence="9">The sequence shown here is derived from an EMBL/GenBank/DDBJ whole genome shotgun (WGS) entry which is preliminary data.</text>
</comment>
<protein>
    <submittedName>
        <fullName evidence="9">Amine dehydrogenase</fullName>
    </submittedName>
</protein>
<keyword evidence="4 8" id="KW-0732">Signal</keyword>
<dbReference type="EMBL" id="APND01000002">
    <property type="protein sequence ID" value="MES1928927.1"/>
    <property type="molecule type" value="Genomic_DNA"/>
</dbReference>
<evidence type="ECO:0000256" key="5">
    <source>
        <dbReference type="ARBA" id="ARBA00022764"/>
    </source>
</evidence>
<gene>
    <name evidence="9" type="ORF">SADO_06722</name>
</gene>
<dbReference type="Proteomes" id="UP001460888">
    <property type="component" value="Unassembled WGS sequence"/>
</dbReference>
<dbReference type="RefSeq" id="WP_353110354.1">
    <property type="nucleotide sequence ID" value="NZ_APND01000002.1"/>
</dbReference>
<evidence type="ECO:0000256" key="7">
    <source>
        <dbReference type="ARBA" id="ARBA00023002"/>
    </source>
</evidence>
<evidence type="ECO:0000256" key="6">
    <source>
        <dbReference type="ARBA" id="ARBA00022982"/>
    </source>
</evidence>
<dbReference type="InterPro" id="IPR011044">
    <property type="entry name" value="Quino_amine_DH_bsu"/>
</dbReference>
<accession>A0ABV2AZ59</accession>
<comment type="similarity">
    <text evidence="2">Belongs to the aromatic amine dehydrogenase heavy chain family.</text>
</comment>
<evidence type="ECO:0000256" key="4">
    <source>
        <dbReference type="ARBA" id="ARBA00022729"/>
    </source>
</evidence>
<keyword evidence="10" id="KW-1185">Reference proteome</keyword>
<dbReference type="InterPro" id="IPR009451">
    <property type="entry name" value="Metamine_DH_Hvc"/>
</dbReference>